<gene>
    <name evidence="1" type="ORF">CFOL_v3_10952</name>
</gene>
<protein>
    <submittedName>
        <fullName evidence="1">UBN2 domain-containing protein</fullName>
    </submittedName>
</protein>
<sequence length="137" mass="16029">MNAKAKHIIICAINSNDFNRVSSCISAKEMWDKHEVTYEGTNQVKEAKTRMLVQDYEMFTMHENEDIKTLFTRFTNITNALQVLDKVYTNSEMVRNILRCLSRVWMLKVTANEQAKDLNTFPLEDHLGLQHPRSEFT</sequence>
<dbReference type="OrthoDB" id="785014at2759"/>
<dbReference type="PANTHER" id="PTHR34676:SF8">
    <property type="entry name" value="TRANSMEMBRANE PROTEIN"/>
    <property type="match status" value="1"/>
</dbReference>
<organism evidence="1 2">
    <name type="scientific">Cephalotus follicularis</name>
    <name type="common">Albany pitcher plant</name>
    <dbReference type="NCBI Taxonomy" id="3775"/>
    <lineage>
        <taxon>Eukaryota</taxon>
        <taxon>Viridiplantae</taxon>
        <taxon>Streptophyta</taxon>
        <taxon>Embryophyta</taxon>
        <taxon>Tracheophyta</taxon>
        <taxon>Spermatophyta</taxon>
        <taxon>Magnoliopsida</taxon>
        <taxon>eudicotyledons</taxon>
        <taxon>Gunneridae</taxon>
        <taxon>Pentapetalae</taxon>
        <taxon>rosids</taxon>
        <taxon>fabids</taxon>
        <taxon>Oxalidales</taxon>
        <taxon>Cephalotaceae</taxon>
        <taxon>Cephalotus</taxon>
    </lineage>
</organism>
<comment type="caution">
    <text evidence="1">The sequence shown here is derived from an EMBL/GenBank/DDBJ whole genome shotgun (WGS) entry which is preliminary data.</text>
</comment>
<dbReference type="AlphaFoldDB" id="A0A1Q3BHF4"/>
<proteinExistence type="predicted"/>
<evidence type="ECO:0000313" key="1">
    <source>
        <dbReference type="EMBL" id="GAV67447.1"/>
    </source>
</evidence>
<keyword evidence="2" id="KW-1185">Reference proteome</keyword>
<reference evidence="2" key="1">
    <citation type="submission" date="2016-04" db="EMBL/GenBank/DDBJ databases">
        <title>Cephalotus genome sequencing.</title>
        <authorList>
            <person name="Fukushima K."/>
            <person name="Hasebe M."/>
            <person name="Fang X."/>
        </authorList>
    </citation>
    <scope>NUCLEOTIDE SEQUENCE [LARGE SCALE GENOMIC DNA]</scope>
    <source>
        <strain evidence="2">cv. St1</strain>
    </source>
</reference>
<dbReference type="InParanoid" id="A0A1Q3BHF4"/>
<dbReference type="Pfam" id="PF14223">
    <property type="entry name" value="Retrotran_gag_2"/>
    <property type="match status" value="1"/>
</dbReference>
<evidence type="ECO:0000313" key="2">
    <source>
        <dbReference type="Proteomes" id="UP000187406"/>
    </source>
</evidence>
<dbReference type="PANTHER" id="PTHR34676">
    <property type="entry name" value="DUF4219 DOMAIN-CONTAINING PROTEIN-RELATED"/>
    <property type="match status" value="1"/>
</dbReference>
<dbReference type="EMBL" id="BDDD01000551">
    <property type="protein sequence ID" value="GAV67447.1"/>
    <property type="molecule type" value="Genomic_DNA"/>
</dbReference>
<dbReference type="Proteomes" id="UP000187406">
    <property type="component" value="Unassembled WGS sequence"/>
</dbReference>
<name>A0A1Q3BHF4_CEPFO</name>
<accession>A0A1Q3BHF4</accession>